<feature type="domain" description="BTB" evidence="1">
    <location>
        <begin position="25"/>
        <end position="129"/>
    </location>
</feature>
<evidence type="ECO:0000313" key="2">
    <source>
        <dbReference type="EMBL" id="KAF7310135.1"/>
    </source>
</evidence>
<dbReference type="OrthoDB" id="2665493at2759"/>
<keyword evidence="3" id="KW-1185">Reference proteome</keyword>
<dbReference type="Pfam" id="PF00651">
    <property type="entry name" value="BTB"/>
    <property type="match status" value="1"/>
</dbReference>
<dbReference type="InterPro" id="IPR000210">
    <property type="entry name" value="BTB/POZ_dom"/>
</dbReference>
<protein>
    <recommendedName>
        <fullName evidence="1">BTB domain-containing protein</fullName>
    </recommendedName>
</protein>
<organism evidence="2 3">
    <name type="scientific">Mycena indigotica</name>
    <dbReference type="NCBI Taxonomy" id="2126181"/>
    <lineage>
        <taxon>Eukaryota</taxon>
        <taxon>Fungi</taxon>
        <taxon>Dikarya</taxon>
        <taxon>Basidiomycota</taxon>
        <taxon>Agaricomycotina</taxon>
        <taxon>Agaricomycetes</taxon>
        <taxon>Agaricomycetidae</taxon>
        <taxon>Agaricales</taxon>
        <taxon>Marasmiineae</taxon>
        <taxon>Mycenaceae</taxon>
        <taxon>Mycena</taxon>
    </lineage>
</organism>
<comment type="caution">
    <text evidence="2">The sequence shown here is derived from an EMBL/GenBank/DDBJ whole genome shotgun (WGS) entry which is preliminary data.</text>
</comment>
<dbReference type="RefSeq" id="XP_037223585.1">
    <property type="nucleotide sequence ID" value="XM_037360700.1"/>
</dbReference>
<proteinExistence type="predicted"/>
<sequence>MSGPVPIVDAAHPFARDSDELNPPDIIMRSADRVDFFAHKQMLAFSSNCFANMFAFPAPTVDDANPTRAGLTVVVVPEPAVALRVLLLMSYPRFSATYIVDSFDGVAEAYAAAKKYDIPAAITHIPKLLLEPVLLAREPYRVFAIAHILQLEDIAKAAAAETLKHPILGPAAHVPEYALISAHQLWQLHAFRREVADVLKGIVELFVRPCLAENLVIYDDAFTPERAHLTLVWWSPMGPRGKHAVGCGASLLAVPEDFPEVLVVPAPWFSEHIDRVMQRVSSLYTPFETNVDHVAEFLGQITPEIITATSKCPLCTAKAATDLKELADGFRVVAKGSIEHVLQKTTFITL</sequence>
<reference evidence="2" key="1">
    <citation type="submission" date="2020-05" db="EMBL/GenBank/DDBJ databases">
        <title>Mycena genomes resolve the evolution of fungal bioluminescence.</title>
        <authorList>
            <person name="Tsai I.J."/>
        </authorList>
    </citation>
    <scope>NUCLEOTIDE SEQUENCE</scope>
    <source>
        <strain evidence="2">171206Taipei</strain>
    </source>
</reference>
<dbReference type="AlphaFoldDB" id="A0A8H6T658"/>
<evidence type="ECO:0000259" key="1">
    <source>
        <dbReference type="Pfam" id="PF00651"/>
    </source>
</evidence>
<dbReference type="Proteomes" id="UP000636479">
    <property type="component" value="Unassembled WGS sequence"/>
</dbReference>
<accession>A0A8H6T658</accession>
<gene>
    <name evidence="2" type="ORF">MIND_00386900</name>
</gene>
<dbReference type="InterPro" id="IPR011333">
    <property type="entry name" value="SKP1/BTB/POZ_sf"/>
</dbReference>
<name>A0A8H6T658_9AGAR</name>
<dbReference type="EMBL" id="JACAZF010000003">
    <property type="protein sequence ID" value="KAF7310135.1"/>
    <property type="molecule type" value="Genomic_DNA"/>
</dbReference>
<dbReference type="GeneID" id="59343216"/>
<evidence type="ECO:0000313" key="3">
    <source>
        <dbReference type="Proteomes" id="UP000636479"/>
    </source>
</evidence>
<dbReference type="Gene3D" id="3.30.710.10">
    <property type="entry name" value="Potassium Channel Kv1.1, Chain A"/>
    <property type="match status" value="1"/>
</dbReference>